<keyword evidence="2" id="KW-1003">Cell membrane</keyword>
<feature type="transmembrane region" description="Helical" evidence="7">
    <location>
        <begin position="259"/>
        <end position="276"/>
    </location>
</feature>
<comment type="function">
    <text evidence="7">Part of the tripartite ATP-independent periplasmic (TRAP) transport system.</text>
</comment>
<name>A0A254Q421_9BURK</name>
<feature type="transmembrane region" description="Helical" evidence="7">
    <location>
        <begin position="6"/>
        <end position="39"/>
    </location>
</feature>
<evidence type="ECO:0000256" key="1">
    <source>
        <dbReference type="ARBA" id="ARBA00004429"/>
    </source>
</evidence>
<feature type="transmembrane region" description="Helical" evidence="7">
    <location>
        <begin position="59"/>
        <end position="80"/>
    </location>
</feature>
<protein>
    <recommendedName>
        <fullName evidence="7">TRAP transporter large permease protein</fullName>
    </recommendedName>
</protein>
<dbReference type="RefSeq" id="WP_088526427.1">
    <property type="nucleotide sequence ID" value="NZ_NGUO01000002.1"/>
</dbReference>
<keyword evidence="7" id="KW-0813">Transport</keyword>
<feature type="transmembrane region" description="Helical" evidence="7">
    <location>
        <begin position="230"/>
        <end position="253"/>
    </location>
</feature>
<evidence type="ECO:0000256" key="2">
    <source>
        <dbReference type="ARBA" id="ARBA00022475"/>
    </source>
</evidence>
<comment type="caution">
    <text evidence="7">Lacks conserved residue(s) required for the propagation of feature annotation.</text>
</comment>
<dbReference type="PANTHER" id="PTHR33362">
    <property type="entry name" value="SIALIC ACID TRAP TRANSPORTER PERMEASE PROTEIN SIAT-RELATED"/>
    <property type="match status" value="1"/>
</dbReference>
<feature type="transmembrane region" description="Helical" evidence="7">
    <location>
        <begin position="329"/>
        <end position="350"/>
    </location>
</feature>
<keyword evidence="5 7" id="KW-1133">Transmembrane helix</keyword>
<organism evidence="9 10">
    <name type="scientific">Polynucleobacter aenigmaticus</name>
    <dbReference type="NCBI Taxonomy" id="1743164"/>
    <lineage>
        <taxon>Bacteria</taxon>
        <taxon>Pseudomonadati</taxon>
        <taxon>Pseudomonadota</taxon>
        <taxon>Betaproteobacteria</taxon>
        <taxon>Burkholderiales</taxon>
        <taxon>Burkholderiaceae</taxon>
        <taxon>Polynucleobacter</taxon>
    </lineage>
</organism>
<evidence type="ECO:0000259" key="8">
    <source>
        <dbReference type="Pfam" id="PF06808"/>
    </source>
</evidence>
<dbReference type="InterPro" id="IPR010656">
    <property type="entry name" value="DctM"/>
</dbReference>
<feature type="domain" description="TRAP C4-dicarboxylate transport system permease DctM subunit" evidence="8">
    <location>
        <begin position="12"/>
        <end position="434"/>
    </location>
</feature>
<evidence type="ECO:0000256" key="7">
    <source>
        <dbReference type="RuleBase" id="RU369079"/>
    </source>
</evidence>
<evidence type="ECO:0000313" key="9">
    <source>
        <dbReference type="EMBL" id="OWS72326.1"/>
    </source>
</evidence>
<comment type="subunit">
    <text evidence="7">The complex comprises the extracytoplasmic solute receptor protein and the two transmembrane proteins.</text>
</comment>
<comment type="similarity">
    <text evidence="7">Belongs to the TRAP transporter large permease family.</text>
</comment>
<dbReference type="OrthoDB" id="9796052at2"/>
<dbReference type="AlphaFoldDB" id="A0A254Q421"/>
<dbReference type="GO" id="GO:0022857">
    <property type="term" value="F:transmembrane transporter activity"/>
    <property type="evidence" value="ECO:0007669"/>
    <property type="project" value="UniProtKB-UniRule"/>
</dbReference>
<keyword evidence="3 7" id="KW-0997">Cell inner membrane</keyword>
<feature type="transmembrane region" description="Helical" evidence="7">
    <location>
        <begin position="104"/>
        <end position="134"/>
    </location>
</feature>
<evidence type="ECO:0000313" key="10">
    <source>
        <dbReference type="Proteomes" id="UP000198104"/>
    </source>
</evidence>
<dbReference type="Pfam" id="PF06808">
    <property type="entry name" value="DctM"/>
    <property type="match status" value="1"/>
</dbReference>
<feature type="transmembrane region" description="Helical" evidence="7">
    <location>
        <begin position="182"/>
        <end position="206"/>
    </location>
</feature>
<sequence length="481" mass="51654">MISHDLMAPIMFGGLILFLLIGYPAAFSLGAVGLFFSFIGIEMGMFQPTFLQALPDRVFGILSNDLLLSIPFFTFMGAILEKCGLAEDMLEGLGQLFGPVRGGLAYAVIIVGAILGAITGTVAASVIAMGLISLPIMLRYGYNPRVATGVIAASGTITQLIPPSLVLIVLADQLGKSVGDMYAGAIGPSIIQIVLFCLFIFFLSIFRPQDVPALPPEARPKIDWKLLKKILWGIVPSIALIFLVLGTILMGLATPTEGGAMGSVGALVLAAMNNRLKKPLVWEAMTSTMRINAMVIFILIGSTVFGLAFRGVDGDLWIENLLSGLPGGQVGFLIAVNLFVFFLAFFLDYFEIAFIIIPLLAPVAEKLGIDLIWFGVLLGANMQTSFMHPPFGFALFYLRGVAPKSVKSSDIYYGALPWVGLQLILVAIIIFIPETVTYFVDKPTAVFDASGPSVDPLAGVEQNEITVDSSSDIERQLRENK</sequence>
<comment type="subcellular location">
    <subcellularLocation>
        <location evidence="1 7">Cell inner membrane</location>
        <topology evidence="1 7">Multi-pass membrane protein</topology>
    </subcellularLocation>
</comment>
<dbReference type="Proteomes" id="UP000198104">
    <property type="component" value="Unassembled WGS sequence"/>
</dbReference>
<proteinExistence type="inferred from homology"/>
<keyword evidence="10" id="KW-1185">Reference proteome</keyword>
<keyword evidence="6 7" id="KW-0472">Membrane</keyword>
<reference evidence="9 10" key="1">
    <citation type="submission" date="2017-05" db="EMBL/GenBank/DDBJ databases">
        <title>Polynucleobacter sp. MWH-K35W1 isolated from the permanently anoxic monimolimnion of a meromictic lake.</title>
        <authorList>
            <person name="Hahn M.W."/>
        </authorList>
    </citation>
    <scope>NUCLEOTIDE SEQUENCE [LARGE SCALE GENOMIC DNA]</scope>
    <source>
        <strain evidence="9 10">MWH-K35W1</strain>
    </source>
</reference>
<gene>
    <name evidence="9" type="ORF">CBI30_00665</name>
</gene>
<accession>A0A254Q421</accession>
<keyword evidence="4 7" id="KW-0812">Transmembrane</keyword>
<dbReference type="InterPro" id="IPR004681">
    <property type="entry name" value="TRAP_DctM"/>
</dbReference>
<comment type="caution">
    <text evidence="9">The sequence shown here is derived from an EMBL/GenBank/DDBJ whole genome shotgun (WGS) entry which is preliminary data.</text>
</comment>
<feature type="transmembrane region" description="Helical" evidence="7">
    <location>
        <begin position="146"/>
        <end position="170"/>
    </location>
</feature>
<evidence type="ECO:0000256" key="3">
    <source>
        <dbReference type="ARBA" id="ARBA00022519"/>
    </source>
</evidence>
<evidence type="ECO:0000256" key="6">
    <source>
        <dbReference type="ARBA" id="ARBA00023136"/>
    </source>
</evidence>
<evidence type="ECO:0000256" key="5">
    <source>
        <dbReference type="ARBA" id="ARBA00022989"/>
    </source>
</evidence>
<dbReference type="EMBL" id="NGUO01000002">
    <property type="protein sequence ID" value="OWS72326.1"/>
    <property type="molecule type" value="Genomic_DNA"/>
</dbReference>
<feature type="transmembrane region" description="Helical" evidence="7">
    <location>
        <begin position="288"/>
        <end position="309"/>
    </location>
</feature>
<dbReference type="GO" id="GO:0005886">
    <property type="term" value="C:plasma membrane"/>
    <property type="evidence" value="ECO:0007669"/>
    <property type="project" value="UniProtKB-SubCell"/>
</dbReference>
<evidence type="ECO:0000256" key="4">
    <source>
        <dbReference type="ARBA" id="ARBA00022692"/>
    </source>
</evidence>
<dbReference type="PANTHER" id="PTHR33362:SF7">
    <property type="entry name" value="SLL1103 PROTEIN"/>
    <property type="match status" value="1"/>
</dbReference>
<dbReference type="NCBIfam" id="TIGR00786">
    <property type="entry name" value="dctM"/>
    <property type="match status" value="1"/>
</dbReference>
<feature type="transmembrane region" description="Helical" evidence="7">
    <location>
        <begin position="411"/>
        <end position="432"/>
    </location>
</feature>